<feature type="compositionally biased region" description="Polar residues" evidence="5">
    <location>
        <begin position="964"/>
        <end position="983"/>
    </location>
</feature>
<evidence type="ECO:0000259" key="7">
    <source>
        <dbReference type="Pfam" id="PF18018"/>
    </source>
</evidence>
<evidence type="ECO:0000313" key="10">
    <source>
        <dbReference type="Proteomes" id="UP000631114"/>
    </source>
</evidence>
<feature type="domain" description="KHDC4/BBP-like KH-domain type I" evidence="8">
    <location>
        <begin position="477"/>
        <end position="558"/>
    </location>
</feature>
<dbReference type="InterPro" id="IPR040663">
    <property type="entry name" value="DNA_pol_D_N"/>
</dbReference>
<dbReference type="GO" id="GO:0043625">
    <property type="term" value="C:delta DNA polymerase complex"/>
    <property type="evidence" value="ECO:0007669"/>
    <property type="project" value="TreeGrafter"/>
</dbReference>
<gene>
    <name evidence="9" type="ORF">IFM89_039532</name>
</gene>
<evidence type="ECO:0000256" key="1">
    <source>
        <dbReference type="ARBA" id="ARBA00004123"/>
    </source>
</evidence>
<evidence type="ECO:0000313" key="9">
    <source>
        <dbReference type="EMBL" id="KAF9587251.1"/>
    </source>
</evidence>
<dbReference type="CDD" id="cd07387">
    <property type="entry name" value="MPP_PolD2_C"/>
    <property type="match status" value="1"/>
</dbReference>
<evidence type="ECO:0000259" key="6">
    <source>
        <dbReference type="Pfam" id="PF04042"/>
    </source>
</evidence>
<dbReference type="Proteomes" id="UP000631114">
    <property type="component" value="Unassembled WGS sequence"/>
</dbReference>
<feature type="region of interest" description="Disordered" evidence="5">
    <location>
        <begin position="730"/>
        <end position="787"/>
    </location>
</feature>
<evidence type="ECO:0008006" key="11">
    <source>
        <dbReference type="Google" id="ProtNLM"/>
    </source>
</evidence>
<feature type="region of interest" description="Disordered" evidence="5">
    <location>
        <begin position="1055"/>
        <end position="1105"/>
    </location>
</feature>
<feature type="domain" description="DNA polymerase alpha/delta/epsilon subunit B" evidence="6">
    <location>
        <begin position="122"/>
        <end position="332"/>
    </location>
</feature>
<keyword evidence="3" id="KW-0235">DNA replication</keyword>
<feature type="domain" description="DNA polymerase delta subunit OB-fold" evidence="7">
    <location>
        <begin position="3"/>
        <end position="101"/>
    </location>
</feature>
<evidence type="ECO:0000256" key="4">
    <source>
        <dbReference type="ARBA" id="ARBA00023242"/>
    </source>
</evidence>
<dbReference type="FunFam" id="3.60.21.50:FF:000002">
    <property type="entry name" value="DNA polymerase delta small subunit"/>
    <property type="match status" value="1"/>
</dbReference>
<feature type="compositionally biased region" description="Polar residues" evidence="5">
    <location>
        <begin position="948"/>
        <end position="957"/>
    </location>
</feature>
<feature type="region of interest" description="Disordered" evidence="5">
    <location>
        <begin position="871"/>
        <end position="890"/>
    </location>
</feature>
<keyword evidence="4" id="KW-0539">Nucleus</keyword>
<evidence type="ECO:0000256" key="5">
    <source>
        <dbReference type="SAM" id="MobiDB-lite"/>
    </source>
</evidence>
<dbReference type="Pfam" id="PF04042">
    <property type="entry name" value="DNA_pol_E_B"/>
    <property type="match status" value="1"/>
</dbReference>
<dbReference type="Gene3D" id="3.30.1370.10">
    <property type="entry name" value="K Homology domain, type 1"/>
    <property type="match status" value="1"/>
</dbReference>
<feature type="compositionally biased region" description="Low complexity" evidence="5">
    <location>
        <begin position="1148"/>
        <end position="1160"/>
    </location>
</feature>
<feature type="compositionally biased region" description="Low complexity" evidence="5">
    <location>
        <begin position="875"/>
        <end position="890"/>
    </location>
</feature>
<evidence type="ECO:0000256" key="3">
    <source>
        <dbReference type="ARBA" id="ARBA00022705"/>
    </source>
</evidence>
<dbReference type="OrthoDB" id="3763at2759"/>
<reference evidence="9 10" key="1">
    <citation type="submission" date="2020-10" db="EMBL/GenBank/DDBJ databases">
        <title>The Coptis chinensis genome and diversification of protoberbering-type alkaloids.</title>
        <authorList>
            <person name="Wang B."/>
            <person name="Shu S."/>
            <person name="Song C."/>
            <person name="Liu Y."/>
        </authorList>
    </citation>
    <scope>NUCLEOTIDE SEQUENCE [LARGE SCALE GENOMIC DNA]</scope>
    <source>
        <strain evidence="9">HL-2020</strain>
        <tissue evidence="9">Leaf</tissue>
    </source>
</reference>
<feature type="region of interest" description="Disordered" evidence="5">
    <location>
        <begin position="1133"/>
        <end position="1186"/>
    </location>
</feature>
<dbReference type="GO" id="GO:0003677">
    <property type="term" value="F:DNA binding"/>
    <property type="evidence" value="ECO:0007669"/>
    <property type="project" value="InterPro"/>
</dbReference>
<dbReference type="InterPro" id="IPR041863">
    <property type="entry name" value="PolD2_C"/>
</dbReference>
<dbReference type="Pfam" id="PF22675">
    <property type="entry name" value="KH-I_KHDC4-BBP"/>
    <property type="match status" value="1"/>
</dbReference>
<dbReference type="PANTHER" id="PTHR10416">
    <property type="entry name" value="DNA POLYMERASE DELTA SUBUNIT 2"/>
    <property type="match status" value="1"/>
</dbReference>
<keyword evidence="10" id="KW-1185">Reference proteome</keyword>
<feature type="compositionally biased region" description="Basic and acidic residues" evidence="5">
    <location>
        <begin position="1161"/>
        <end position="1171"/>
    </location>
</feature>
<dbReference type="AlphaFoldDB" id="A0A835GTC5"/>
<evidence type="ECO:0000256" key="2">
    <source>
        <dbReference type="ARBA" id="ARBA00006035"/>
    </source>
</evidence>
<dbReference type="Pfam" id="PF18018">
    <property type="entry name" value="DNA_pol_D_N"/>
    <property type="match status" value="1"/>
</dbReference>
<dbReference type="InterPro" id="IPR036612">
    <property type="entry name" value="KH_dom_type_1_sf"/>
</dbReference>
<dbReference type="PANTHER" id="PTHR10416:SF0">
    <property type="entry name" value="DNA POLYMERASE DELTA SUBUNIT 2"/>
    <property type="match status" value="1"/>
</dbReference>
<feature type="region of interest" description="Disordered" evidence="5">
    <location>
        <begin position="948"/>
        <end position="988"/>
    </location>
</feature>
<comment type="caution">
    <text evidence="9">The sequence shown here is derived from an EMBL/GenBank/DDBJ whole genome shotgun (WGS) entry which is preliminary data.</text>
</comment>
<proteinExistence type="inferred from homology"/>
<comment type="subcellular location">
    <subcellularLocation>
        <location evidence="1">Nucleus</location>
    </subcellularLocation>
</comment>
<dbReference type="GO" id="GO:0006271">
    <property type="term" value="P:DNA strand elongation involved in DNA replication"/>
    <property type="evidence" value="ECO:0007669"/>
    <property type="project" value="TreeGrafter"/>
</dbReference>
<dbReference type="InterPro" id="IPR055256">
    <property type="entry name" value="KH_1_KHDC4/BBP-like"/>
</dbReference>
<organism evidence="9 10">
    <name type="scientific">Coptis chinensis</name>
    <dbReference type="NCBI Taxonomy" id="261450"/>
    <lineage>
        <taxon>Eukaryota</taxon>
        <taxon>Viridiplantae</taxon>
        <taxon>Streptophyta</taxon>
        <taxon>Embryophyta</taxon>
        <taxon>Tracheophyta</taxon>
        <taxon>Spermatophyta</taxon>
        <taxon>Magnoliopsida</taxon>
        <taxon>Ranunculales</taxon>
        <taxon>Ranunculaceae</taxon>
        <taxon>Coptidoideae</taxon>
        <taxon>Coptis</taxon>
    </lineage>
</organism>
<dbReference type="SUPFAM" id="SSF54791">
    <property type="entry name" value="Eukaryotic type KH-domain (KH-domain type I)"/>
    <property type="match status" value="1"/>
</dbReference>
<dbReference type="Gene3D" id="3.60.21.50">
    <property type="match status" value="1"/>
</dbReference>
<dbReference type="InterPro" id="IPR024826">
    <property type="entry name" value="DNA_pol_delta/II_ssu"/>
</dbReference>
<feature type="region of interest" description="Disordered" evidence="5">
    <location>
        <begin position="449"/>
        <end position="468"/>
    </location>
</feature>
<sequence length="1186" mass="127438">MAVCTILGLEKGKECIVVGTLYKHMKLKPCILNDYSKERSVLPIVKPHNFMHADDRLILEDESGRVKLGGTMLSPSFFVTGVVVALHGSETSAGEFVVQDILEAGLPPQIELPLDLGEDKYVVFVSGLSVGNDMSNPLEFQLLVDHITGHLGDDKEQLIASQIVRVVIAGNSVEVQHGLLNGKTLAAKEQSRLSEPVKELDILLTQLAVAVPLDIMPGLNDPANFALPQQPLHRCLFRGASAYNTFQSCTNPHLFEIDNIRFLGTSGQNIDDLDKYAEAKDRLDFMERTLTWRHIAPTTPNTLGCYPFTDRDPFLIESCPNVYFVGNQNKFETRLAKGSEGQLVRLICIPKFSESGVAVMMNVNSKVSKFGVKSGFLIPKNKLSGSLVPGKVETDSVKEESSKKIQRKTKWGNDLTEDDSVRKGRALAYQTRVEQITKQLKLGILEKGESDLNSHSPNHVPDDESSKHRVDDQVKLYPGLNFVSLILGPESNTQKRLEVETGAKVRIQGTKAGSTEKVEITLSDRNDDQGCYEELYVHVSADTFEKVDAAVALIELLVTPVSGSSGMASTTPSSVSRDGTNVLEQSQNTTSSYVMPSTMVNQGLMQSMVGSMQPGLFPQVQLQSYPGPWFPSGPMGPPNNFRTPLNSSSSILNNTMQFPSSPLNSSKMPQFSIGQPPSAAASGFTLKNPSLVSPGLQSPLQGFQWPYFHEAPPHSQAAPVRMQPISGSQAHLAYPSLPPQSNPALPHQPRTTGPGPGFPSLSQPLLTAPSGQPPYRPLASSAWSGSTVPTPAQPVDLFQRLPLVSQPLMASVTASSNATGNISRGPSGNMVVPASFPSRPSTAQLPNTPVNHTVTGPNFSFVIHQRSASTPTANAPVSSIPASVPSSVPPSTLGPLQAPFSMMPPSAMNQSSPLAPKQTVGPIGPTPYRSIVGSALVPSQQSVNANSISGNLPSFTSLKPPMSSPQSIPATTPRPQRPSSGDFTFQPLGSPVAVSQTVLRPSDQLLKGSSMQLNRTVQPPSGPSYQPALQNSEQQLVMQGFPGTRPRNQALQSQFQVPSPTHPPRFLNPVSPTASGLRMGPRNLTQTPQIPNFPAPLPPQMMNSLQLQPNQSNSIIRSGGFLVPNQHNLAFSSGKPALSPSGNQVYDPFSPTSASSAPQQPEHHAKVGKQEDDPEYVDLMASVGVR</sequence>
<dbReference type="GO" id="GO:0003723">
    <property type="term" value="F:RNA binding"/>
    <property type="evidence" value="ECO:0007669"/>
    <property type="project" value="InterPro"/>
</dbReference>
<name>A0A835GTC5_9MAGN</name>
<protein>
    <recommendedName>
        <fullName evidence="11">DNA polymerase delta small subunit</fullName>
    </recommendedName>
</protein>
<evidence type="ECO:0000259" key="8">
    <source>
        <dbReference type="Pfam" id="PF22675"/>
    </source>
</evidence>
<accession>A0A835GTC5</accession>
<dbReference type="Gene3D" id="2.40.50.430">
    <property type="match status" value="1"/>
</dbReference>
<dbReference type="InterPro" id="IPR007185">
    <property type="entry name" value="DNA_pol_a/d/e_bsu"/>
</dbReference>
<dbReference type="GO" id="GO:1902969">
    <property type="term" value="P:mitotic DNA replication"/>
    <property type="evidence" value="ECO:0007669"/>
    <property type="project" value="UniProtKB-ARBA"/>
</dbReference>
<dbReference type="EMBL" id="JADFTS010000016">
    <property type="protein sequence ID" value="KAF9587251.1"/>
    <property type="molecule type" value="Genomic_DNA"/>
</dbReference>
<comment type="similarity">
    <text evidence="2">Belongs to the DNA polymerase delta/II small subunit family.</text>
</comment>